<evidence type="ECO:0000313" key="1">
    <source>
        <dbReference type="EMBL" id="SJZ52075.1"/>
    </source>
</evidence>
<name>A0A1T4LBF9_9BACT</name>
<dbReference type="OrthoDB" id="1550572at2"/>
<dbReference type="STRING" id="115783.SAMN02745119_00869"/>
<dbReference type="AlphaFoldDB" id="A0A1T4LBF9"/>
<reference evidence="2" key="1">
    <citation type="submission" date="2017-02" db="EMBL/GenBank/DDBJ databases">
        <authorList>
            <person name="Varghese N."/>
            <person name="Submissions S."/>
        </authorList>
    </citation>
    <scope>NUCLEOTIDE SEQUENCE [LARGE SCALE GENOMIC DNA]</scope>
    <source>
        <strain evidence="2">ATCC BAA-34</strain>
    </source>
</reference>
<organism evidence="1 2">
    <name type="scientific">Trichlorobacter thiogenes</name>
    <dbReference type="NCBI Taxonomy" id="115783"/>
    <lineage>
        <taxon>Bacteria</taxon>
        <taxon>Pseudomonadati</taxon>
        <taxon>Thermodesulfobacteriota</taxon>
        <taxon>Desulfuromonadia</taxon>
        <taxon>Geobacterales</taxon>
        <taxon>Geobacteraceae</taxon>
        <taxon>Trichlorobacter</taxon>
    </lineage>
</organism>
<accession>A0A1T4LBF9</accession>
<proteinExistence type="predicted"/>
<sequence length="209" mass="23435">MESVNVNFFATEEDLKAIIDFIFSSTDVRVFESYSAYGQKLREFCSTEDIYAAFPLGKDVNGNGNAILLQLWSPSVMNELSIKRIELNPAACKGHTFRHTIEGGALIQLYLGGIHNKIITQSHFGHQSQKRAQKWEADYNIDWHSLKILSNKIQYFIKRKLAVVKVSSCPVLPKAYELASSGYSLKAAAKTPWAYELANAINTRNSANP</sequence>
<keyword evidence="2" id="KW-1185">Reference proteome</keyword>
<dbReference type="RefSeq" id="WP_078789152.1">
    <property type="nucleotide sequence ID" value="NZ_FUWR01000002.1"/>
</dbReference>
<gene>
    <name evidence="1" type="ORF">SAMN02745119_00869</name>
</gene>
<protein>
    <submittedName>
        <fullName evidence="1">Uncharacterized protein</fullName>
    </submittedName>
</protein>
<dbReference type="EMBL" id="FUWR01000002">
    <property type="protein sequence ID" value="SJZ52075.1"/>
    <property type="molecule type" value="Genomic_DNA"/>
</dbReference>
<dbReference type="Proteomes" id="UP000190102">
    <property type="component" value="Unassembled WGS sequence"/>
</dbReference>
<evidence type="ECO:0000313" key="2">
    <source>
        <dbReference type="Proteomes" id="UP000190102"/>
    </source>
</evidence>